<dbReference type="RefSeq" id="XP_041184903.1">
    <property type="nucleotide sequence ID" value="XM_041344228.1"/>
</dbReference>
<sequence length="76" mass="9153">MIRYFSVWNTMQNHKDAPAGKAYVDWYYIMAHEMAHVHTPYHDEHHELLFQALATRYLTELHNLPAVRELFKCTSY</sequence>
<evidence type="ECO:0000313" key="1">
    <source>
        <dbReference type="EMBL" id="KAG1792105.1"/>
    </source>
</evidence>
<gene>
    <name evidence="1" type="ORF">BJ212DRAFT_865103</name>
</gene>
<organism evidence="1 2">
    <name type="scientific">Suillus subaureus</name>
    <dbReference type="NCBI Taxonomy" id="48587"/>
    <lineage>
        <taxon>Eukaryota</taxon>
        <taxon>Fungi</taxon>
        <taxon>Dikarya</taxon>
        <taxon>Basidiomycota</taxon>
        <taxon>Agaricomycotina</taxon>
        <taxon>Agaricomycetes</taxon>
        <taxon>Agaricomycetidae</taxon>
        <taxon>Boletales</taxon>
        <taxon>Suillineae</taxon>
        <taxon>Suillaceae</taxon>
        <taxon>Suillus</taxon>
    </lineage>
</organism>
<comment type="caution">
    <text evidence="1">The sequence shown here is derived from an EMBL/GenBank/DDBJ whole genome shotgun (WGS) entry which is preliminary data.</text>
</comment>
<dbReference type="AlphaFoldDB" id="A0A9P7DG62"/>
<dbReference type="EMBL" id="JABBWG010000527">
    <property type="protein sequence ID" value="KAG1792105.1"/>
    <property type="molecule type" value="Genomic_DNA"/>
</dbReference>
<dbReference type="Proteomes" id="UP000807769">
    <property type="component" value="Unassembled WGS sequence"/>
</dbReference>
<dbReference type="OrthoDB" id="10031156at2759"/>
<dbReference type="GeneID" id="64638244"/>
<protein>
    <submittedName>
        <fullName evidence="1">Uncharacterized protein</fullName>
    </submittedName>
</protein>
<proteinExistence type="predicted"/>
<name>A0A9P7DG62_9AGAM</name>
<evidence type="ECO:0000313" key="2">
    <source>
        <dbReference type="Proteomes" id="UP000807769"/>
    </source>
</evidence>
<keyword evidence="2" id="KW-1185">Reference proteome</keyword>
<reference evidence="1" key="1">
    <citation type="journal article" date="2020" name="New Phytol.">
        <title>Comparative genomics reveals dynamic genome evolution in host specialist ectomycorrhizal fungi.</title>
        <authorList>
            <person name="Lofgren L.A."/>
            <person name="Nguyen N.H."/>
            <person name="Vilgalys R."/>
            <person name="Ruytinx J."/>
            <person name="Liao H.L."/>
            <person name="Branco S."/>
            <person name="Kuo A."/>
            <person name="LaButti K."/>
            <person name="Lipzen A."/>
            <person name="Andreopoulos W."/>
            <person name="Pangilinan J."/>
            <person name="Riley R."/>
            <person name="Hundley H."/>
            <person name="Na H."/>
            <person name="Barry K."/>
            <person name="Grigoriev I.V."/>
            <person name="Stajich J.E."/>
            <person name="Kennedy P.G."/>
        </authorList>
    </citation>
    <scope>NUCLEOTIDE SEQUENCE</scope>
    <source>
        <strain evidence="1">MN1</strain>
    </source>
</reference>
<accession>A0A9P7DG62</accession>